<feature type="domain" description="C3H1-type" evidence="7">
    <location>
        <begin position="215"/>
        <end position="242"/>
    </location>
</feature>
<sequence length="350" mass="40297">SPEKCKNRGKSPSSSFDSGEKKSKKLAQNFDDDDFAGNIENAIAAVLKKDGIEPLPPPKIEKRHDGYDSPFAEEQSARHKGKKRKRRDNDDVKKKKKNKRDEAKQDGNEEIDDYEMLCIRGGSPPSQPKFDEHSNNMPSYSSSQQYPQTYYESDDSGSSYNSWDSTEFRKEKRHNKHKGKDRKSHKNRDGMSREKRRHRNDSEGDDYKQEKGMGQRRMELCKFYLMECCAKREKCLYMHGDFPCKYYYLGMECVYKNACKFSHGEPLTDELKNILLKHIETAPKEILGNFRRISRESAIVLLNQTHAKLCAEKGANNVYSNNTLPPLEINESPVNSPSHKSSNNSTFSNP</sequence>
<evidence type="ECO:0000313" key="8">
    <source>
        <dbReference type="EMBL" id="JAI14769.1"/>
    </source>
</evidence>
<feature type="region of interest" description="Disordered" evidence="6">
    <location>
        <begin position="48"/>
        <end position="211"/>
    </location>
</feature>
<organism evidence="8">
    <name type="scientific">Tabanus bromius</name>
    <name type="common">Band-eyed brown horse fly</name>
    <dbReference type="NCBI Taxonomy" id="304241"/>
    <lineage>
        <taxon>Eukaryota</taxon>
        <taxon>Metazoa</taxon>
        <taxon>Ecdysozoa</taxon>
        <taxon>Arthropoda</taxon>
        <taxon>Hexapoda</taxon>
        <taxon>Insecta</taxon>
        <taxon>Pterygota</taxon>
        <taxon>Neoptera</taxon>
        <taxon>Endopterygota</taxon>
        <taxon>Diptera</taxon>
        <taxon>Brachycera</taxon>
        <taxon>Tabanomorpha</taxon>
        <taxon>Tabanoidea</taxon>
        <taxon>Tabanidae</taxon>
        <taxon>Tabanus</taxon>
    </lineage>
</organism>
<accession>A0A0K8TKF4</accession>
<dbReference type="InterPro" id="IPR045124">
    <property type="entry name" value="Su(sable)-like"/>
</dbReference>
<name>A0A0K8TKF4_TABBR</name>
<evidence type="ECO:0000256" key="4">
    <source>
        <dbReference type="ARBA" id="ARBA00022833"/>
    </source>
</evidence>
<feature type="zinc finger region" description="C3H1-type" evidence="5">
    <location>
        <begin position="243"/>
        <end position="266"/>
    </location>
</feature>
<evidence type="ECO:0000256" key="5">
    <source>
        <dbReference type="PROSITE-ProRule" id="PRU00723"/>
    </source>
</evidence>
<keyword evidence="2" id="KW-0677">Repeat</keyword>
<feature type="compositionally biased region" description="Polar residues" evidence="6">
    <location>
        <begin position="156"/>
        <end position="165"/>
    </location>
</feature>
<evidence type="ECO:0000256" key="1">
    <source>
        <dbReference type="ARBA" id="ARBA00022723"/>
    </source>
</evidence>
<protein>
    <submittedName>
        <fullName evidence="8">Putative polyadenylation factor i complex subunit yth1 cpsf subunit</fullName>
    </submittedName>
</protein>
<feature type="region of interest" description="Disordered" evidence="6">
    <location>
        <begin position="1"/>
        <end position="34"/>
    </location>
</feature>
<dbReference type="AlphaFoldDB" id="A0A0K8TKF4"/>
<feature type="compositionally biased region" description="Basic and acidic residues" evidence="6">
    <location>
        <begin position="200"/>
        <end position="211"/>
    </location>
</feature>
<feature type="non-terminal residue" evidence="8">
    <location>
        <position position="350"/>
    </location>
</feature>
<evidence type="ECO:0000256" key="2">
    <source>
        <dbReference type="ARBA" id="ARBA00022737"/>
    </source>
</evidence>
<keyword evidence="1 5" id="KW-0479">Metal-binding</keyword>
<reference evidence="8" key="1">
    <citation type="journal article" date="2015" name="Insect Biochem. Mol. Biol.">
        <title>An insight into the sialome of the horse fly, Tabanus bromius.</title>
        <authorList>
            <person name="Ribeiro J.M."/>
            <person name="Kazimirova M."/>
            <person name="Takac P."/>
            <person name="Andersen J.F."/>
            <person name="Francischetti I.M."/>
        </authorList>
    </citation>
    <scope>NUCLEOTIDE SEQUENCE</scope>
</reference>
<dbReference type="GO" id="GO:0003723">
    <property type="term" value="F:RNA binding"/>
    <property type="evidence" value="ECO:0007669"/>
    <property type="project" value="InterPro"/>
</dbReference>
<feature type="non-terminal residue" evidence="8">
    <location>
        <position position="1"/>
    </location>
</feature>
<proteinExistence type="evidence at transcript level"/>
<keyword evidence="3 5" id="KW-0863">Zinc-finger</keyword>
<dbReference type="GO" id="GO:0045892">
    <property type="term" value="P:negative regulation of DNA-templated transcription"/>
    <property type="evidence" value="ECO:0007669"/>
    <property type="project" value="InterPro"/>
</dbReference>
<dbReference type="EMBL" id="GDAI01002834">
    <property type="protein sequence ID" value="JAI14769.1"/>
    <property type="molecule type" value="mRNA"/>
</dbReference>
<evidence type="ECO:0000256" key="6">
    <source>
        <dbReference type="SAM" id="MobiDB-lite"/>
    </source>
</evidence>
<dbReference type="Gene3D" id="4.10.1000.10">
    <property type="entry name" value="Zinc finger, CCCH-type"/>
    <property type="match status" value="1"/>
</dbReference>
<keyword evidence="4 5" id="KW-0862">Zinc</keyword>
<feature type="compositionally biased region" description="Basic residues" evidence="6">
    <location>
        <begin position="171"/>
        <end position="186"/>
    </location>
</feature>
<dbReference type="GO" id="GO:0005634">
    <property type="term" value="C:nucleus"/>
    <property type="evidence" value="ECO:0007669"/>
    <property type="project" value="TreeGrafter"/>
</dbReference>
<dbReference type="SMART" id="SM00356">
    <property type="entry name" value="ZnF_C3H1"/>
    <property type="match status" value="2"/>
</dbReference>
<dbReference type="PROSITE" id="PS50103">
    <property type="entry name" value="ZF_C3H1"/>
    <property type="match status" value="2"/>
</dbReference>
<feature type="compositionally biased region" description="Basic and acidic residues" evidence="6">
    <location>
        <begin position="87"/>
        <end position="107"/>
    </location>
</feature>
<feature type="compositionally biased region" description="Polar residues" evidence="6">
    <location>
        <begin position="332"/>
        <end position="350"/>
    </location>
</feature>
<feature type="compositionally biased region" description="Low complexity" evidence="6">
    <location>
        <begin position="138"/>
        <end position="151"/>
    </location>
</feature>
<evidence type="ECO:0000259" key="7">
    <source>
        <dbReference type="PROSITE" id="PS50103"/>
    </source>
</evidence>
<feature type="domain" description="C3H1-type" evidence="7">
    <location>
        <begin position="243"/>
        <end position="266"/>
    </location>
</feature>
<evidence type="ECO:0000256" key="3">
    <source>
        <dbReference type="ARBA" id="ARBA00022771"/>
    </source>
</evidence>
<feature type="zinc finger region" description="C3H1-type" evidence="5">
    <location>
        <begin position="215"/>
        <end position="242"/>
    </location>
</feature>
<dbReference type="GO" id="GO:0008270">
    <property type="term" value="F:zinc ion binding"/>
    <property type="evidence" value="ECO:0007669"/>
    <property type="project" value="UniProtKB-KW"/>
</dbReference>
<dbReference type="PANTHER" id="PTHR13119:SF12">
    <property type="entry name" value="PROTEIN SUPPRESSOR OF SABLE"/>
    <property type="match status" value="1"/>
</dbReference>
<dbReference type="PANTHER" id="PTHR13119">
    <property type="entry name" value="ZINC FINGER CCCH DOMAIN-CONTAINING PROTEI"/>
    <property type="match status" value="1"/>
</dbReference>
<dbReference type="SUPFAM" id="SSF90229">
    <property type="entry name" value="CCCH zinc finger"/>
    <property type="match status" value="2"/>
</dbReference>
<feature type="region of interest" description="Disordered" evidence="6">
    <location>
        <begin position="326"/>
        <end position="350"/>
    </location>
</feature>
<dbReference type="InterPro" id="IPR036855">
    <property type="entry name" value="Znf_CCCH_sf"/>
</dbReference>
<dbReference type="InterPro" id="IPR000571">
    <property type="entry name" value="Znf_CCCH"/>
</dbReference>